<proteinExistence type="predicted"/>
<protein>
    <submittedName>
        <fullName evidence="1">Uncharacterized protein</fullName>
    </submittedName>
</protein>
<sequence>MFIFINRPEGLILPIGVKPPDTIGNVKVRLCGRMLVLMLNGTVLKDSGTLLTSTSSTDLPSHSLINQREGGKESSIKHQHEHSTTQPDFDVADGVIGFYINRQNKSF</sequence>
<name>A0ACB9HFQ5_9ASTR</name>
<evidence type="ECO:0000313" key="2">
    <source>
        <dbReference type="Proteomes" id="UP001056120"/>
    </source>
</evidence>
<organism evidence="1 2">
    <name type="scientific">Smallanthus sonchifolius</name>
    <dbReference type="NCBI Taxonomy" id="185202"/>
    <lineage>
        <taxon>Eukaryota</taxon>
        <taxon>Viridiplantae</taxon>
        <taxon>Streptophyta</taxon>
        <taxon>Embryophyta</taxon>
        <taxon>Tracheophyta</taxon>
        <taxon>Spermatophyta</taxon>
        <taxon>Magnoliopsida</taxon>
        <taxon>eudicotyledons</taxon>
        <taxon>Gunneridae</taxon>
        <taxon>Pentapetalae</taxon>
        <taxon>asterids</taxon>
        <taxon>campanulids</taxon>
        <taxon>Asterales</taxon>
        <taxon>Asteraceae</taxon>
        <taxon>Asteroideae</taxon>
        <taxon>Heliantheae alliance</taxon>
        <taxon>Millerieae</taxon>
        <taxon>Smallanthus</taxon>
    </lineage>
</organism>
<accession>A0ACB9HFQ5</accession>
<gene>
    <name evidence="1" type="ORF">L1987_37219</name>
</gene>
<dbReference type="EMBL" id="CM042029">
    <property type="protein sequence ID" value="KAI3794587.1"/>
    <property type="molecule type" value="Genomic_DNA"/>
</dbReference>
<comment type="caution">
    <text evidence="1">The sequence shown here is derived from an EMBL/GenBank/DDBJ whole genome shotgun (WGS) entry which is preliminary data.</text>
</comment>
<reference evidence="2" key="1">
    <citation type="journal article" date="2022" name="Mol. Ecol. Resour.">
        <title>The genomes of chicory, endive, great burdock and yacon provide insights into Asteraceae palaeo-polyploidization history and plant inulin production.</title>
        <authorList>
            <person name="Fan W."/>
            <person name="Wang S."/>
            <person name="Wang H."/>
            <person name="Wang A."/>
            <person name="Jiang F."/>
            <person name="Liu H."/>
            <person name="Zhao H."/>
            <person name="Xu D."/>
            <person name="Zhang Y."/>
        </authorList>
    </citation>
    <scope>NUCLEOTIDE SEQUENCE [LARGE SCALE GENOMIC DNA]</scope>
    <source>
        <strain evidence="2">cv. Yunnan</strain>
    </source>
</reference>
<reference evidence="1 2" key="2">
    <citation type="journal article" date="2022" name="Mol. Ecol. Resour.">
        <title>The genomes of chicory, endive, great burdock and yacon provide insights into Asteraceae paleo-polyploidization history and plant inulin production.</title>
        <authorList>
            <person name="Fan W."/>
            <person name="Wang S."/>
            <person name="Wang H."/>
            <person name="Wang A."/>
            <person name="Jiang F."/>
            <person name="Liu H."/>
            <person name="Zhao H."/>
            <person name="Xu D."/>
            <person name="Zhang Y."/>
        </authorList>
    </citation>
    <scope>NUCLEOTIDE SEQUENCE [LARGE SCALE GENOMIC DNA]</scope>
    <source>
        <strain evidence="2">cv. Yunnan</strain>
        <tissue evidence="1">Leaves</tissue>
    </source>
</reference>
<keyword evidence="2" id="KW-1185">Reference proteome</keyword>
<dbReference type="Proteomes" id="UP001056120">
    <property type="component" value="Linkage Group LG12"/>
</dbReference>
<evidence type="ECO:0000313" key="1">
    <source>
        <dbReference type="EMBL" id="KAI3794587.1"/>
    </source>
</evidence>